<evidence type="ECO:0000259" key="8">
    <source>
        <dbReference type="SMART" id="SM00829"/>
    </source>
</evidence>
<evidence type="ECO:0000313" key="10">
    <source>
        <dbReference type="Proteomes" id="UP000316184"/>
    </source>
</evidence>
<evidence type="ECO:0000256" key="3">
    <source>
        <dbReference type="ARBA" id="ARBA00022833"/>
    </source>
</evidence>
<dbReference type="InterPro" id="IPR020843">
    <property type="entry name" value="ER"/>
</dbReference>
<dbReference type="SUPFAM" id="SSF51735">
    <property type="entry name" value="NAD(P)-binding Rossmann-fold domains"/>
    <property type="match status" value="1"/>
</dbReference>
<dbReference type="Gene3D" id="3.90.180.10">
    <property type="entry name" value="Medium-chain alcohol dehydrogenases, catalytic domain"/>
    <property type="match status" value="1"/>
</dbReference>
<dbReference type="EMBL" id="VIWX01000001">
    <property type="protein sequence ID" value="TWG07601.1"/>
    <property type="molecule type" value="Genomic_DNA"/>
</dbReference>
<keyword evidence="4" id="KW-0560">Oxidoreductase</keyword>
<sequence length="349" mass="37144">MTTLTDAYAAMERGSRVTSIRIPRRDPGPADVRIDVAYAGVCHSDPLQIDGAWGAGIFPMVPGHESSGIVTEVGAEVTRFRVGDRVGIGNFVDSCRECDLCHKGLEHYCRKLIVTYNGHDKAGDPTYGGYSRSIVVDEKYLARIPEGLDLASAAPLMCAGITVYSPMRQHGVGPGTKLGVVGMGGLGHLAVKFAHALGAEVTVLSQGNSKKDDALAFGASDFRTTSDPSTFTDLAEHFDIIICTVSAALNFDQLLSLVRFGGTFVNLGAPDGPVSLGMSSLIRSRISFTSSAIGSIAQTEEMLDYCVRHDITAEVETISAEGINHALDTLRHKSGSGVRYRYVIDASTI</sequence>
<evidence type="ECO:0000256" key="5">
    <source>
        <dbReference type="ARBA" id="ARBA00024074"/>
    </source>
</evidence>
<dbReference type="OrthoDB" id="3567264at2"/>
<proteinExistence type="inferred from homology"/>
<evidence type="ECO:0000256" key="6">
    <source>
        <dbReference type="ARBA" id="ARBA00048262"/>
    </source>
</evidence>
<dbReference type="InterPro" id="IPR036291">
    <property type="entry name" value="NAD(P)-bd_dom_sf"/>
</dbReference>
<protein>
    <recommendedName>
        <fullName evidence="5">alcohol dehydrogenase (NADP(+))</fullName>
        <ecNumber evidence="5">1.1.1.2</ecNumber>
    </recommendedName>
</protein>
<dbReference type="InterPro" id="IPR047109">
    <property type="entry name" value="CAD-like"/>
</dbReference>
<dbReference type="InterPro" id="IPR002328">
    <property type="entry name" value="ADH_Zn_CS"/>
</dbReference>
<dbReference type="GO" id="GO:0008270">
    <property type="term" value="F:zinc ion binding"/>
    <property type="evidence" value="ECO:0007669"/>
    <property type="project" value="InterPro"/>
</dbReference>
<dbReference type="Proteomes" id="UP000316184">
    <property type="component" value="Unassembled WGS sequence"/>
</dbReference>
<evidence type="ECO:0000313" key="9">
    <source>
        <dbReference type="EMBL" id="TWG07601.1"/>
    </source>
</evidence>
<dbReference type="AlphaFoldDB" id="A0A561V7K8"/>
<name>A0A561V7K8_9PSEU</name>
<evidence type="ECO:0000256" key="2">
    <source>
        <dbReference type="ARBA" id="ARBA00022723"/>
    </source>
</evidence>
<dbReference type="Pfam" id="PF00107">
    <property type="entry name" value="ADH_zinc_N"/>
    <property type="match status" value="1"/>
</dbReference>
<dbReference type="InterPro" id="IPR013149">
    <property type="entry name" value="ADH-like_C"/>
</dbReference>
<evidence type="ECO:0000256" key="4">
    <source>
        <dbReference type="ARBA" id="ARBA00023002"/>
    </source>
</evidence>
<keyword evidence="10" id="KW-1185">Reference proteome</keyword>
<comment type="caution">
    <text evidence="9">The sequence shown here is derived from an EMBL/GenBank/DDBJ whole genome shotgun (WGS) entry which is preliminary data.</text>
</comment>
<dbReference type="RefSeq" id="WP_145735785.1">
    <property type="nucleotide sequence ID" value="NZ_VIWX01000001.1"/>
</dbReference>
<dbReference type="InterPro" id="IPR013154">
    <property type="entry name" value="ADH-like_N"/>
</dbReference>
<organism evidence="9 10">
    <name type="scientific">Saccharopolyspora dendranthemae</name>
    <dbReference type="NCBI Taxonomy" id="1181886"/>
    <lineage>
        <taxon>Bacteria</taxon>
        <taxon>Bacillati</taxon>
        <taxon>Actinomycetota</taxon>
        <taxon>Actinomycetes</taxon>
        <taxon>Pseudonocardiales</taxon>
        <taxon>Pseudonocardiaceae</taxon>
        <taxon>Saccharopolyspora</taxon>
    </lineage>
</organism>
<comment type="catalytic activity">
    <reaction evidence="6">
        <text>a primary alcohol + NADP(+) = an aldehyde + NADPH + H(+)</text>
        <dbReference type="Rhea" id="RHEA:15937"/>
        <dbReference type="ChEBI" id="CHEBI:15378"/>
        <dbReference type="ChEBI" id="CHEBI:15734"/>
        <dbReference type="ChEBI" id="CHEBI:17478"/>
        <dbReference type="ChEBI" id="CHEBI:57783"/>
        <dbReference type="ChEBI" id="CHEBI:58349"/>
        <dbReference type="EC" id="1.1.1.2"/>
    </reaction>
</comment>
<dbReference type="PROSITE" id="PS00059">
    <property type="entry name" value="ADH_ZINC"/>
    <property type="match status" value="1"/>
</dbReference>
<evidence type="ECO:0000256" key="7">
    <source>
        <dbReference type="RuleBase" id="RU361277"/>
    </source>
</evidence>
<dbReference type="Pfam" id="PF08240">
    <property type="entry name" value="ADH_N"/>
    <property type="match status" value="1"/>
</dbReference>
<dbReference type="FunFam" id="3.40.50.720:FF:000022">
    <property type="entry name" value="Cinnamyl alcohol dehydrogenase"/>
    <property type="match status" value="1"/>
</dbReference>
<comment type="cofactor">
    <cofactor evidence="1 7">
        <name>Zn(2+)</name>
        <dbReference type="ChEBI" id="CHEBI:29105"/>
    </cofactor>
</comment>
<accession>A0A561V7K8</accession>
<dbReference type="GO" id="GO:0008106">
    <property type="term" value="F:alcohol dehydrogenase (NADP+) activity"/>
    <property type="evidence" value="ECO:0007669"/>
    <property type="project" value="UniProtKB-EC"/>
</dbReference>
<dbReference type="SMART" id="SM00829">
    <property type="entry name" value="PKS_ER"/>
    <property type="match status" value="1"/>
</dbReference>
<keyword evidence="2 7" id="KW-0479">Metal-binding</keyword>
<gene>
    <name evidence="9" type="ORF">FHU35_11218</name>
</gene>
<dbReference type="InterPro" id="IPR011032">
    <property type="entry name" value="GroES-like_sf"/>
</dbReference>
<dbReference type="EC" id="1.1.1.2" evidence="5"/>
<keyword evidence="3 7" id="KW-0862">Zinc</keyword>
<evidence type="ECO:0000256" key="1">
    <source>
        <dbReference type="ARBA" id="ARBA00001947"/>
    </source>
</evidence>
<dbReference type="CDD" id="cd05283">
    <property type="entry name" value="CAD1"/>
    <property type="match status" value="1"/>
</dbReference>
<reference evidence="9 10" key="1">
    <citation type="submission" date="2019-06" db="EMBL/GenBank/DDBJ databases">
        <title>Sequencing the genomes of 1000 actinobacteria strains.</title>
        <authorList>
            <person name="Klenk H.-P."/>
        </authorList>
    </citation>
    <scope>NUCLEOTIDE SEQUENCE [LARGE SCALE GENOMIC DNA]</scope>
    <source>
        <strain evidence="9 10">DSM 46699</strain>
    </source>
</reference>
<dbReference type="PANTHER" id="PTHR42683">
    <property type="entry name" value="ALDEHYDE REDUCTASE"/>
    <property type="match status" value="1"/>
</dbReference>
<feature type="domain" description="Enoyl reductase (ER)" evidence="8">
    <location>
        <begin position="14"/>
        <end position="344"/>
    </location>
</feature>
<dbReference type="Gene3D" id="3.40.50.720">
    <property type="entry name" value="NAD(P)-binding Rossmann-like Domain"/>
    <property type="match status" value="1"/>
</dbReference>
<comment type="similarity">
    <text evidence="7">Belongs to the zinc-containing alcohol dehydrogenase family.</text>
</comment>
<dbReference type="SUPFAM" id="SSF50129">
    <property type="entry name" value="GroES-like"/>
    <property type="match status" value="1"/>
</dbReference>